<reference evidence="1 2" key="1">
    <citation type="submission" date="2016-11" db="EMBL/GenBank/DDBJ databases">
        <title>Trade-off between light-utilization and light-protection in marine flavobacteria.</title>
        <authorList>
            <person name="Kumagai Y."/>
        </authorList>
    </citation>
    <scope>NUCLEOTIDE SEQUENCE [LARGE SCALE GENOMIC DNA]</scope>
    <source>
        <strain evidence="1 2">ATCC 700397</strain>
    </source>
</reference>
<gene>
    <name evidence="1" type="ORF">BST83_02080</name>
</gene>
<comment type="caution">
    <text evidence="1">The sequence shown here is derived from an EMBL/GenBank/DDBJ whole genome shotgun (WGS) entry which is preliminary data.</text>
</comment>
<organism evidence="1 2">
    <name type="scientific">Polaribacter filamentus</name>
    <dbReference type="NCBI Taxonomy" id="53483"/>
    <lineage>
        <taxon>Bacteria</taxon>
        <taxon>Pseudomonadati</taxon>
        <taxon>Bacteroidota</taxon>
        <taxon>Flavobacteriia</taxon>
        <taxon>Flavobacteriales</taxon>
        <taxon>Flavobacteriaceae</taxon>
    </lineage>
</organism>
<proteinExistence type="predicted"/>
<evidence type="ECO:0000313" key="2">
    <source>
        <dbReference type="Proteomes" id="UP000239522"/>
    </source>
</evidence>
<dbReference type="EMBL" id="MQUA01000013">
    <property type="protein sequence ID" value="PQB06103.1"/>
    <property type="molecule type" value="Genomic_DNA"/>
</dbReference>
<protein>
    <submittedName>
        <fullName evidence="1">Uncharacterized protein</fullName>
    </submittedName>
</protein>
<sequence>MNTENIFAGIPYTLLSDFKFKMDSEFDIEINPQVKTNIKKTNMSLYSENQAITLLNFTTKEMALIYCLKEI</sequence>
<dbReference type="AlphaFoldDB" id="A0A2S7KUA0"/>
<name>A0A2S7KUA0_9FLAO</name>
<accession>A0A2S7KUA0</accession>
<dbReference type="Proteomes" id="UP000239522">
    <property type="component" value="Unassembled WGS sequence"/>
</dbReference>
<keyword evidence="2" id="KW-1185">Reference proteome</keyword>
<evidence type="ECO:0000313" key="1">
    <source>
        <dbReference type="EMBL" id="PQB06103.1"/>
    </source>
</evidence>